<dbReference type="OrthoDB" id="9798754at2"/>
<organism evidence="3 4">
    <name type="scientific">Oharaeibacter diazotrophicus</name>
    <dbReference type="NCBI Taxonomy" id="1920512"/>
    <lineage>
        <taxon>Bacteria</taxon>
        <taxon>Pseudomonadati</taxon>
        <taxon>Pseudomonadota</taxon>
        <taxon>Alphaproteobacteria</taxon>
        <taxon>Hyphomicrobiales</taxon>
        <taxon>Pleomorphomonadaceae</taxon>
        <taxon>Oharaeibacter</taxon>
    </lineage>
</organism>
<proteinExistence type="predicted"/>
<keyword evidence="3" id="KW-0540">Nuclease</keyword>
<dbReference type="InterPro" id="IPR047216">
    <property type="entry name" value="Endonuclease_DUF559_bact"/>
</dbReference>
<evidence type="ECO:0000313" key="3">
    <source>
        <dbReference type="EMBL" id="TDP86868.1"/>
    </source>
</evidence>
<feature type="domain" description="DUF559" evidence="2">
    <location>
        <begin position="11"/>
        <end position="116"/>
    </location>
</feature>
<feature type="compositionally biased region" description="Pro residues" evidence="1">
    <location>
        <begin position="123"/>
        <end position="132"/>
    </location>
</feature>
<dbReference type="Pfam" id="PF04480">
    <property type="entry name" value="DUF559"/>
    <property type="match status" value="1"/>
</dbReference>
<dbReference type="PANTHER" id="PTHR38590">
    <property type="entry name" value="BLL0828 PROTEIN"/>
    <property type="match status" value="1"/>
</dbReference>
<evidence type="ECO:0000256" key="1">
    <source>
        <dbReference type="SAM" id="MobiDB-lite"/>
    </source>
</evidence>
<dbReference type="Gene3D" id="3.40.960.10">
    <property type="entry name" value="VSR Endonuclease"/>
    <property type="match status" value="1"/>
</dbReference>
<dbReference type="InterPro" id="IPR007569">
    <property type="entry name" value="DUF559"/>
</dbReference>
<evidence type="ECO:0000259" key="2">
    <source>
        <dbReference type="Pfam" id="PF04480"/>
    </source>
</evidence>
<dbReference type="CDD" id="cd01038">
    <property type="entry name" value="Endonuclease_DUF559"/>
    <property type="match status" value="1"/>
</dbReference>
<dbReference type="SUPFAM" id="SSF52980">
    <property type="entry name" value="Restriction endonuclease-like"/>
    <property type="match status" value="1"/>
</dbReference>
<sequence>MPRTSIDSVTRDRARRLRADMTGHEVLLWTKLRDLRPYGANFRRQAPIGPYIADFAWLAGRLVIELDGDHHGHDDGAKDRVRDAWLESRGFEVLRFWNNELTENLDGVLDTIFQKIVEHGADPTPPAVPAVDPPRKGEGSGSRLPRRKPKG</sequence>
<keyword evidence="3" id="KW-0378">Hydrolase</keyword>
<dbReference type="GO" id="GO:0004519">
    <property type="term" value="F:endonuclease activity"/>
    <property type="evidence" value="ECO:0007669"/>
    <property type="project" value="UniProtKB-KW"/>
</dbReference>
<dbReference type="EMBL" id="SNXY01000006">
    <property type="protein sequence ID" value="TDP86868.1"/>
    <property type="molecule type" value="Genomic_DNA"/>
</dbReference>
<feature type="region of interest" description="Disordered" evidence="1">
    <location>
        <begin position="120"/>
        <end position="151"/>
    </location>
</feature>
<dbReference type="InterPro" id="IPR011335">
    <property type="entry name" value="Restrct_endonuc-II-like"/>
</dbReference>
<keyword evidence="4" id="KW-1185">Reference proteome</keyword>
<dbReference type="AlphaFoldDB" id="A0A4V3CWL9"/>
<protein>
    <submittedName>
        <fullName evidence="3">Very-short-patch-repair endonuclease</fullName>
    </submittedName>
</protein>
<gene>
    <name evidence="3" type="ORF">EDD54_0752</name>
</gene>
<reference evidence="3 4" key="1">
    <citation type="submission" date="2019-03" db="EMBL/GenBank/DDBJ databases">
        <title>Genomic Encyclopedia of Type Strains, Phase IV (KMG-IV): sequencing the most valuable type-strain genomes for metagenomic binning, comparative biology and taxonomic classification.</title>
        <authorList>
            <person name="Goeker M."/>
        </authorList>
    </citation>
    <scope>NUCLEOTIDE SEQUENCE [LARGE SCALE GENOMIC DNA]</scope>
    <source>
        <strain evidence="3 4">DSM 102969</strain>
    </source>
</reference>
<keyword evidence="3" id="KW-0255">Endonuclease</keyword>
<dbReference type="Proteomes" id="UP000294547">
    <property type="component" value="Unassembled WGS sequence"/>
</dbReference>
<comment type="caution">
    <text evidence="3">The sequence shown here is derived from an EMBL/GenBank/DDBJ whole genome shotgun (WGS) entry which is preliminary data.</text>
</comment>
<dbReference type="PANTHER" id="PTHR38590:SF1">
    <property type="entry name" value="BLL0828 PROTEIN"/>
    <property type="match status" value="1"/>
</dbReference>
<evidence type="ECO:0000313" key="4">
    <source>
        <dbReference type="Proteomes" id="UP000294547"/>
    </source>
</evidence>
<accession>A0A4V3CWL9</accession>
<name>A0A4V3CWL9_9HYPH</name>